<feature type="compositionally biased region" description="Low complexity" evidence="9">
    <location>
        <begin position="116"/>
        <end position="134"/>
    </location>
</feature>
<dbReference type="SUPFAM" id="SSF53850">
    <property type="entry name" value="Periplasmic binding protein-like II"/>
    <property type="match status" value="1"/>
</dbReference>
<evidence type="ECO:0000313" key="12">
    <source>
        <dbReference type="EMBL" id="CAD7576985.1"/>
    </source>
</evidence>
<dbReference type="Pfam" id="PF00060">
    <property type="entry name" value="Lig_chan"/>
    <property type="match status" value="1"/>
</dbReference>
<feature type="transmembrane region" description="Helical" evidence="10">
    <location>
        <begin position="188"/>
        <end position="214"/>
    </location>
</feature>
<evidence type="ECO:0000256" key="8">
    <source>
        <dbReference type="ARBA" id="ARBA00023180"/>
    </source>
</evidence>
<evidence type="ECO:0000256" key="3">
    <source>
        <dbReference type="ARBA" id="ARBA00022475"/>
    </source>
</evidence>
<proteinExistence type="inferred from homology"/>
<organism evidence="12">
    <name type="scientific">Timema californicum</name>
    <name type="common">California timema</name>
    <name type="synonym">Walking stick</name>
    <dbReference type="NCBI Taxonomy" id="61474"/>
    <lineage>
        <taxon>Eukaryota</taxon>
        <taxon>Metazoa</taxon>
        <taxon>Ecdysozoa</taxon>
        <taxon>Arthropoda</taxon>
        <taxon>Hexapoda</taxon>
        <taxon>Insecta</taxon>
        <taxon>Pterygota</taxon>
        <taxon>Neoptera</taxon>
        <taxon>Polyneoptera</taxon>
        <taxon>Phasmatodea</taxon>
        <taxon>Timematodea</taxon>
        <taxon>Timematoidea</taxon>
        <taxon>Timematidae</taxon>
        <taxon>Timema</taxon>
    </lineage>
</organism>
<feature type="region of interest" description="Disordered" evidence="9">
    <location>
        <begin position="101"/>
        <end position="165"/>
    </location>
</feature>
<dbReference type="InterPro" id="IPR001320">
    <property type="entry name" value="Iontro_rcpt_C"/>
</dbReference>
<dbReference type="InterPro" id="IPR052192">
    <property type="entry name" value="Insect_Ionotropic_Sensory_Rcpt"/>
</dbReference>
<dbReference type="GO" id="GO:0015276">
    <property type="term" value="F:ligand-gated monoatomic ion channel activity"/>
    <property type="evidence" value="ECO:0007669"/>
    <property type="project" value="InterPro"/>
</dbReference>
<evidence type="ECO:0000256" key="2">
    <source>
        <dbReference type="ARBA" id="ARBA00008685"/>
    </source>
</evidence>
<dbReference type="GO" id="GO:0050906">
    <property type="term" value="P:detection of stimulus involved in sensory perception"/>
    <property type="evidence" value="ECO:0007669"/>
    <property type="project" value="UniProtKB-ARBA"/>
</dbReference>
<evidence type="ECO:0000256" key="7">
    <source>
        <dbReference type="ARBA" id="ARBA00023170"/>
    </source>
</evidence>
<sequence length="515" mass="57226">MTRNTQTPDSLVHSRAVHTTPALATQTLDSLVHSRAVHTTPALATQTLDSPVHSRAVHTTPALATRTLDSPVHSRAIHTTPARATRTLDSPVHTLAGVVRAEGLEPSTSRIKRIQTPPDESPSSPHTPSTPLIPQSSDKVATYPLDKEGDRENKERSQGKQQEHAGPAVSFRLFIRQPENYSLQWGNFLAPFSCALWLLRVVFAVVFATLFTILHKLGQRYGSPEGEGPKLTLYEVAFYTYGAFFCSQSTPISPRSISCQLVFLMMQMTTVVLAAAYSAALVSSLSVKNTMTPFNSVQGLLEDETYSLEVTKYSAEYSMFQSANSGLLQRVYQRMQKSQPDKFPSTIEEGLERVCTKNKYAYLTSCEVAMGIFNSLSCGLFVLPEKFFKASLAMATRKENALLDAINYKWVPLGYDYFASLPTPEINRLWIPQPSILNIGPPGRIVQKTNEHSKMQKHTIHNTIVEAHRTSNKGKHLFNQEYCENAAPLIFDCNTEDVDASLPIDMIDEQLEDKS</sequence>
<keyword evidence="3" id="KW-1003">Cell membrane</keyword>
<evidence type="ECO:0000256" key="5">
    <source>
        <dbReference type="ARBA" id="ARBA00022989"/>
    </source>
</evidence>
<dbReference type="PANTHER" id="PTHR42643">
    <property type="entry name" value="IONOTROPIC RECEPTOR 20A-RELATED"/>
    <property type="match status" value="1"/>
</dbReference>
<comment type="subcellular location">
    <subcellularLocation>
        <location evidence="1">Cell membrane</location>
        <topology evidence="1">Multi-pass membrane protein</topology>
    </subcellularLocation>
</comment>
<evidence type="ECO:0000256" key="4">
    <source>
        <dbReference type="ARBA" id="ARBA00022692"/>
    </source>
</evidence>
<gene>
    <name evidence="12" type="ORF">TCMB3V08_LOCUS9544</name>
</gene>
<evidence type="ECO:0000256" key="1">
    <source>
        <dbReference type="ARBA" id="ARBA00004651"/>
    </source>
</evidence>
<feature type="domain" description="Ionotropic glutamate receptor C-terminal" evidence="11">
    <location>
        <begin position="194"/>
        <end position="360"/>
    </location>
</feature>
<dbReference type="Gene3D" id="1.10.287.70">
    <property type="match status" value="1"/>
</dbReference>
<dbReference type="PANTHER" id="PTHR42643:SF24">
    <property type="entry name" value="IONOTROPIC RECEPTOR 60A"/>
    <property type="match status" value="1"/>
</dbReference>
<dbReference type="GO" id="GO:0005886">
    <property type="term" value="C:plasma membrane"/>
    <property type="evidence" value="ECO:0007669"/>
    <property type="project" value="UniProtKB-SubCell"/>
</dbReference>
<reference evidence="12" key="1">
    <citation type="submission" date="2020-11" db="EMBL/GenBank/DDBJ databases">
        <authorList>
            <person name="Tran Van P."/>
        </authorList>
    </citation>
    <scope>NUCLEOTIDE SEQUENCE</scope>
</reference>
<evidence type="ECO:0000256" key="6">
    <source>
        <dbReference type="ARBA" id="ARBA00023136"/>
    </source>
</evidence>
<keyword evidence="4 10" id="KW-0812">Transmembrane</keyword>
<dbReference type="EMBL" id="OE184938">
    <property type="protein sequence ID" value="CAD7576985.1"/>
    <property type="molecule type" value="Genomic_DNA"/>
</dbReference>
<keyword evidence="5 10" id="KW-1133">Transmembrane helix</keyword>
<protein>
    <submittedName>
        <fullName evidence="12">(California timema) hypothetical protein</fullName>
    </submittedName>
</protein>
<evidence type="ECO:0000256" key="10">
    <source>
        <dbReference type="SAM" id="Phobius"/>
    </source>
</evidence>
<comment type="similarity">
    <text evidence="2">Belongs to the glutamate-gated ion channel (TC 1.A.10.1) family.</text>
</comment>
<keyword evidence="6 10" id="KW-0472">Membrane</keyword>
<feature type="compositionally biased region" description="Basic and acidic residues" evidence="9">
    <location>
        <begin position="145"/>
        <end position="163"/>
    </location>
</feature>
<name>A0A7R9PBG3_TIMCA</name>
<evidence type="ECO:0000259" key="11">
    <source>
        <dbReference type="Pfam" id="PF00060"/>
    </source>
</evidence>
<keyword evidence="8" id="KW-0325">Glycoprotein</keyword>
<evidence type="ECO:0000256" key="9">
    <source>
        <dbReference type="SAM" id="MobiDB-lite"/>
    </source>
</evidence>
<keyword evidence="7" id="KW-0675">Receptor</keyword>
<feature type="transmembrane region" description="Helical" evidence="10">
    <location>
        <begin position="261"/>
        <end position="282"/>
    </location>
</feature>
<dbReference type="AlphaFoldDB" id="A0A7R9PBG3"/>
<accession>A0A7R9PBG3</accession>